<evidence type="ECO:0000256" key="1">
    <source>
        <dbReference type="SAM" id="Phobius"/>
    </source>
</evidence>
<keyword evidence="1" id="KW-0812">Transmembrane</keyword>
<sequence length="111" mass="12675">MTKKLNLPRPIFLIGRPLSRKKNDEFSVFPSEYLLLFVCFVVAPFTLFRRLLSFAPSLPTLFFWLSLFVSVCGSAPLCGDDDHRALEKIAIRESENDDDDDVLDASMSDER</sequence>
<reference evidence="2" key="1">
    <citation type="submission" date="2021-05" db="EMBL/GenBank/DDBJ databases">
        <authorList>
            <person name="Alioto T."/>
            <person name="Alioto T."/>
            <person name="Gomez Garrido J."/>
        </authorList>
    </citation>
    <scope>NUCLEOTIDE SEQUENCE</scope>
</reference>
<accession>A0A8D8MTH0</accession>
<proteinExistence type="predicted"/>
<dbReference type="EMBL" id="HBUE01327308">
    <property type="protein sequence ID" value="CAG6591501.1"/>
    <property type="molecule type" value="Transcribed_RNA"/>
</dbReference>
<dbReference type="EMBL" id="HBUE01220695">
    <property type="protein sequence ID" value="CAG6539470.1"/>
    <property type="molecule type" value="Transcribed_RNA"/>
</dbReference>
<evidence type="ECO:0000313" key="2">
    <source>
        <dbReference type="EMBL" id="CAG6539470.1"/>
    </source>
</evidence>
<keyword evidence="1" id="KW-0472">Membrane</keyword>
<protein>
    <submittedName>
        <fullName evidence="2">(northern house mosquito) hypothetical protein</fullName>
    </submittedName>
</protein>
<feature type="transmembrane region" description="Helical" evidence="1">
    <location>
        <begin position="26"/>
        <end position="48"/>
    </location>
</feature>
<keyword evidence="1" id="KW-1133">Transmembrane helix</keyword>
<feature type="transmembrane region" description="Helical" evidence="1">
    <location>
        <begin position="60"/>
        <end position="79"/>
    </location>
</feature>
<organism evidence="2">
    <name type="scientific">Culex pipiens</name>
    <name type="common">House mosquito</name>
    <dbReference type="NCBI Taxonomy" id="7175"/>
    <lineage>
        <taxon>Eukaryota</taxon>
        <taxon>Metazoa</taxon>
        <taxon>Ecdysozoa</taxon>
        <taxon>Arthropoda</taxon>
        <taxon>Hexapoda</taxon>
        <taxon>Insecta</taxon>
        <taxon>Pterygota</taxon>
        <taxon>Neoptera</taxon>
        <taxon>Endopterygota</taxon>
        <taxon>Diptera</taxon>
        <taxon>Nematocera</taxon>
        <taxon>Culicoidea</taxon>
        <taxon>Culicidae</taxon>
        <taxon>Culicinae</taxon>
        <taxon>Culicini</taxon>
        <taxon>Culex</taxon>
        <taxon>Culex</taxon>
    </lineage>
</organism>
<dbReference type="EMBL" id="HBUE01220694">
    <property type="protein sequence ID" value="CAG6539469.1"/>
    <property type="molecule type" value="Transcribed_RNA"/>
</dbReference>
<name>A0A8D8MTH0_CULPI</name>
<dbReference type="AlphaFoldDB" id="A0A8D8MTH0"/>
<dbReference type="EMBL" id="HBUE01327309">
    <property type="protein sequence ID" value="CAG6591502.1"/>
    <property type="molecule type" value="Transcribed_RNA"/>
</dbReference>